<protein>
    <submittedName>
        <fullName evidence="1">Uncharacterized protein</fullName>
    </submittedName>
</protein>
<dbReference type="AlphaFoldDB" id="A0A365YBQ5"/>
<gene>
    <name evidence="1" type="ORF">C1H84_13350</name>
</gene>
<keyword evidence="2" id="KW-1185">Reference proteome</keyword>
<organism evidence="1 2">
    <name type="scientific">Glutamicibacter soli</name>
    <dbReference type="NCBI Taxonomy" id="453836"/>
    <lineage>
        <taxon>Bacteria</taxon>
        <taxon>Bacillati</taxon>
        <taxon>Actinomycetota</taxon>
        <taxon>Actinomycetes</taxon>
        <taxon>Micrococcales</taxon>
        <taxon>Micrococcaceae</taxon>
        <taxon>Glutamicibacter</taxon>
    </lineage>
</organism>
<accession>A0A365YBQ5</accession>
<dbReference type="Proteomes" id="UP000252167">
    <property type="component" value="Unassembled WGS sequence"/>
</dbReference>
<comment type="caution">
    <text evidence="1">The sequence shown here is derived from an EMBL/GenBank/DDBJ whole genome shotgun (WGS) entry which is preliminary data.</text>
</comment>
<proteinExistence type="predicted"/>
<dbReference type="RefSeq" id="WP_113607634.1">
    <property type="nucleotide sequence ID" value="NZ_POAF01000006.1"/>
</dbReference>
<reference evidence="1 2" key="1">
    <citation type="submission" date="2018-01" db="EMBL/GenBank/DDBJ databases">
        <title>Glutamicibacter soli strain NHPC-3 Whole genome sequence and assembly.</title>
        <authorList>
            <person name="Choudhury P."/>
            <person name="Gupta D."/>
            <person name="Sengupta K."/>
            <person name="Jawed A."/>
            <person name="Sultana N."/>
            <person name="Saha P."/>
        </authorList>
    </citation>
    <scope>NUCLEOTIDE SEQUENCE [LARGE SCALE GENOMIC DNA]</scope>
    <source>
        <strain evidence="1 2">NHPC-3</strain>
    </source>
</reference>
<name>A0A365YBQ5_9MICC</name>
<dbReference type="EMBL" id="POAF01000006">
    <property type="protein sequence ID" value="RBM00106.1"/>
    <property type="molecule type" value="Genomic_DNA"/>
</dbReference>
<evidence type="ECO:0000313" key="1">
    <source>
        <dbReference type="EMBL" id="RBM00106.1"/>
    </source>
</evidence>
<sequence length="195" mass="21030">MGLFSKKSAQPATHRIDVHFAQPMTVRLRQQQEQALLEVAAAKQQCAARVVASGTAISEHEEPLSSDVQFEVSCPDLKKLVAALSGWLVANGLARGSWIEVDGERTALGTSEYVLLRTRLAEESDADLEATVLALHRALGDGTIGWHEDVYFRFDGPVFVFNGDSAQAILDALGGELVKHPLLRKAELVAATPAS</sequence>
<evidence type="ECO:0000313" key="2">
    <source>
        <dbReference type="Proteomes" id="UP000252167"/>
    </source>
</evidence>